<name>A0A6B2L9T7_9EUKA</name>
<dbReference type="GO" id="GO:0046872">
    <property type="term" value="F:metal ion binding"/>
    <property type="evidence" value="ECO:0007669"/>
    <property type="project" value="UniProtKB-KW"/>
</dbReference>
<dbReference type="AlphaFoldDB" id="A0A6B2L9T7"/>
<dbReference type="EMBL" id="GIBP01004805">
    <property type="protein sequence ID" value="NDV33774.1"/>
    <property type="molecule type" value="Transcribed_RNA"/>
</dbReference>
<dbReference type="GO" id="GO:0005834">
    <property type="term" value="C:heterotrimeric G-protein complex"/>
    <property type="evidence" value="ECO:0007669"/>
    <property type="project" value="TreeGrafter"/>
</dbReference>
<proteinExistence type="predicted"/>
<dbReference type="Gene3D" id="3.40.50.300">
    <property type="entry name" value="P-loop containing nucleotide triphosphate hydrolases"/>
    <property type="match status" value="1"/>
</dbReference>
<dbReference type="GO" id="GO:0005525">
    <property type="term" value="F:GTP binding"/>
    <property type="evidence" value="ECO:0007669"/>
    <property type="project" value="UniProtKB-KW"/>
</dbReference>
<evidence type="ECO:0000256" key="1">
    <source>
        <dbReference type="ARBA" id="ARBA00011356"/>
    </source>
</evidence>
<feature type="binding site" evidence="7">
    <location>
        <begin position="6"/>
        <end position="11"/>
    </location>
    <ligand>
        <name>GTP</name>
        <dbReference type="ChEBI" id="CHEBI:37565"/>
    </ligand>
</feature>
<dbReference type="GO" id="GO:0003924">
    <property type="term" value="F:GTPase activity"/>
    <property type="evidence" value="ECO:0007669"/>
    <property type="project" value="InterPro"/>
</dbReference>
<sequence length="318" mass="36174">MLGAGESGKSTIWKQMKFIHLEGFSDEDLEVLFKPASVENVVQLLLGLLQVVADSGSEVSNENTEIAQLLQKIDVHSIHFNEWKDKKEPLLKLWQDPAIQNARNSVTQLPLVLQDSAKYWFKHIERVLADNYTPTVKDIIKTRNQTTGIMEIVFEIDGYKFKLTDVGGQRSERKKWISCFQNLTAILFVVALSEYDQTLNEDAATNRMAESLKLFRGVVGNDALHHVSMILFLNKEDLFAEKIKKSDLKKFFPDYNGPSGDKDAAFEFIKNQFVSLNTNPTRKIFTQTTIATDRDNIRQAMDNVKNIVIESMSNAKPL</sequence>
<dbReference type="PROSITE" id="PS51882">
    <property type="entry name" value="G_ALPHA"/>
    <property type="match status" value="1"/>
</dbReference>
<dbReference type="GO" id="GO:0031683">
    <property type="term" value="F:G-protein beta/gamma-subunit complex binding"/>
    <property type="evidence" value="ECO:0007669"/>
    <property type="project" value="InterPro"/>
</dbReference>
<reference evidence="9" key="1">
    <citation type="journal article" date="2020" name="J. Eukaryot. Microbiol.">
        <title>De novo Sequencing, Assembly and Annotation of the Transcriptome for the Free-Living Testate Amoeba Arcella intermedia.</title>
        <authorList>
            <person name="Ribeiro G.M."/>
            <person name="Porfirio-Sousa A.L."/>
            <person name="Maurer-Alcala X.X."/>
            <person name="Katz L.A."/>
            <person name="Lahr D.J.G."/>
        </authorList>
    </citation>
    <scope>NUCLEOTIDE SEQUENCE</scope>
</reference>
<dbReference type="Pfam" id="PF00503">
    <property type="entry name" value="G-alpha"/>
    <property type="match status" value="1"/>
</dbReference>
<keyword evidence="3 7" id="KW-0547">Nucleotide-binding</keyword>
<dbReference type="SUPFAM" id="SSF52540">
    <property type="entry name" value="P-loop containing nucleoside triphosphate hydrolases"/>
    <property type="match status" value="1"/>
</dbReference>
<keyword evidence="2 8" id="KW-0479">Metal-binding</keyword>
<keyword evidence="5 7" id="KW-0342">GTP-binding</keyword>
<dbReference type="InterPro" id="IPR001019">
    <property type="entry name" value="Gprotein_alpha_su"/>
</dbReference>
<evidence type="ECO:0000256" key="8">
    <source>
        <dbReference type="PIRSR" id="PIRSR601019-2"/>
    </source>
</evidence>
<evidence type="ECO:0000256" key="6">
    <source>
        <dbReference type="ARBA" id="ARBA00023224"/>
    </source>
</evidence>
<evidence type="ECO:0000256" key="3">
    <source>
        <dbReference type="ARBA" id="ARBA00022741"/>
    </source>
</evidence>
<organism evidence="9">
    <name type="scientific">Arcella intermedia</name>
    <dbReference type="NCBI Taxonomy" id="1963864"/>
    <lineage>
        <taxon>Eukaryota</taxon>
        <taxon>Amoebozoa</taxon>
        <taxon>Tubulinea</taxon>
        <taxon>Elardia</taxon>
        <taxon>Arcellinida</taxon>
        <taxon>Sphaerothecina</taxon>
        <taxon>Arcellidae</taxon>
        <taxon>Arcella</taxon>
    </lineage>
</organism>
<dbReference type="CDD" id="cd00066">
    <property type="entry name" value="G-alpha"/>
    <property type="match status" value="1"/>
</dbReference>
<keyword evidence="6" id="KW-0807">Transducer</keyword>
<keyword evidence="4 8" id="KW-0460">Magnesium</keyword>
<dbReference type="PANTHER" id="PTHR10218:SF302">
    <property type="entry name" value="GUANINE NUCLEOTIDE-BINDING PROTEIN ALPHA-5 SUBUNIT"/>
    <property type="match status" value="1"/>
</dbReference>
<dbReference type="GO" id="GO:0001664">
    <property type="term" value="F:G protein-coupled receptor binding"/>
    <property type="evidence" value="ECO:0007669"/>
    <property type="project" value="TreeGrafter"/>
</dbReference>
<dbReference type="FunFam" id="3.40.50.300:FF:000563">
    <property type="entry name" value="Guanine nucleotide-binding protein alpha subunit"/>
    <property type="match status" value="1"/>
</dbReference>
<dbReference type="InterPro" id="IPR027417">
    <property type="entry name" value="P-loop_NTPase"/>
</dbReference>
<dbReference type="Gene3D" id="1.10.400.10">
    <property type="entry name" value="GI Alpha 1, domain 2-like"/>
    <property type="match status" value="1"/>
</dbReference>
<evidence type="ECO:0000256" key="5">
    <source>
        <dbReference type="ARBA" id="ARBA00023134"/>
    </source>
</evidence>
<accession>A0A6B2L9T7</accession>
<comment type="subunit">
    <text evidence="1">G proteins are composed of 3 units; alpha, beta and gamma. The alpha chain contains the guanine nucleotide binding site.</text>
</comment>
<evidence type="ECO:0000256" key="7">
    <source>
        <dbReference type="PIRSR" id="PIRSR601019-1"/>
    </source>
</evidence>
<dbReference type="InterPro" id="IPR011025">
    <property type="entry name" value="GproteinA_insert"/>
</dbReference>
<feature type="binding site" evidence="8">
    <location>
        <position position="146"/>
    </location>
    <ligand>
        <name>Mg(2+)</name>
        <dbReference type="ChEBI" id="CHEBI:18420"/>
    </ligand>
</feature>
<feature type="binding site" evidence="7">
    <location>
        <begin position="165"/>
        <end position="169"/>
    </location>
    <ligand>
        <name>GTP</name>
        <dbReference type="ChEBI" id="CHEBI:37565"/>
    </ligand>
</feature>
<dbReference type="SMART" id="SM00275">
    <property type="entry name" value="G_alpha"/>
    <property type="match status" value="1"/>
</dbReference>
<dbReference type="GO" id="GO:0007188">
    <property type="term" value="P:adenylate cyclase-modulating G protein-coupled receptor signaling pathway"/>
    <property type="evidence" value="ECO:0007669"/>
    <property type="project" value="TreeGrafter"/>
</dbReference>
<feature type="binding site" evidence="7">
    <location>
        <begin position="115"/>
        <end position="116"/>
    </location>
    <ligand>
        <name>GTP</name>
        <dbReference type="ChEBI" id="CHEBI:37565"/>
    </ligand>
</feature>
<dbReference type="GO" id="GO:0005737">
    <property type="term" value="C:cytoplasm"/>
    <property type="evidence" value="ECO:0007669"/>
    <property type="project" value="TreeGrafter"/>
</dbReference>
<protein>
    <submittedName>
        <fullName evidence="9">Uncharacterized protein</fullName>
    </submittedName>
</protein>
<feature type="binding site" evidence="7">
    <location>
        <position position="291"/>
    </location>
    <ligand>
        <name>GTP</name>
        <dbReference type="ChEBI" id="CHEBI:37565"/>
    </ligand>
</feature>
<evidence type="ECO:0000256" key="2">
    <source>
        <dbReference type="ARBA" id="ARBA00022723"/>
    </source>
</evidence>
<feature type="binding site" evidence="8">
    <location>
        <position position="10"/>
    </location>
    <ligand>
        <name>Mg(2+)</name>
        <dbReference type="ChEBI" id="CHEBI:18420"/>
    </ligand>
</feature>
<dbReference type="PRINTS" id="PR00318">
    <property type="entry name" value="GPROTEINA"/>
</dbReference>
<dbReference type="PANTHER" id="PTHR10218">
    <property type="entry name" value="GTP-BINDING PROTEIN ALPHA SUBUNIT"/>
    <property type="match status" value="1"/>
</dbReference>
<dbReference type="SUPFAM" id="SSF47895">
    <property type="entry name" value="Transducin (alpha subunit), insertion domain"/>
    <property type="match status" value="1"/>
</dbReference>
<feature type="binding site" evidence="7">
    <location>
        <begin position="234"/>
        <end position="237"/>
    </location>
    <ligand>
        <name>GTP</name>
        <dbReference type="ChEBI" id="CHEBI:37565"/>
    </ligand>
</feature>
<evidence type="ECO:0000313" key="9">
    <source>
        <dbReference type="EMBL" id="NDV33774.1"/>
    </source>
</evidence>
<evidence type="ECO:0000256" key="4">
    <source>
        <dbReference type="ARBA" id="ARBA00022842"/>
    </source>
</evidence>